<dbReference type="Proteomes" id="UP001333110">
    <property type="component" value="Unassembled WGS sequence"/>
</dbReference>
<dbReference type="AlphaFoldDB" id="A0AAN7S557"/>
<keyword evidence="2" id="KW-1185">Reference proteome</keyword>
<dbReference type="EMBL" id="JAUNZN010000007">
    <property type="protein sequence ID" value="KAK4818658.1"/>
    <property type="molecule type" value="Genomic_DNA"/>
</dbReference>
<sequence length="320" mass="35652">MAREEKVSFRARFFSSHREEKEIKLSQEPVPMFDNPFSEEIFPNIHSKPPLVQPEAISSCPITCYSGKETNTHLATTSFQVVVEGNKVSPAPFLQAKQPQFPQPLLIRLLLQTLHQLRCPSLDTLQHLNVSLVVRSPKLNTVFEVRPHQCRVQGHDHFPSPAGHTISDTSQDVIGFLGHLGTLPAHIQPAVNQHSPVLFCLAAFQPLFPRPVALHGVVVTQLALAHRSSLSRSLCRAFLPSGRSTLPHNLVSSENLLRVHSIPSSRSLIKMLNRTGPSTEPWGTPLVTGRQVDLTPFTTTLWAQPCSQFFTQQRVHLSKP</sequence>
<accession>A0AAN7S557</accession>
<reference evidence="1 2" key="1">
    <citation type="journal article" date="2023" name="J. Hered.">
        <title>Chromosome-level genome of the wood stork (Mycteria americana) provides insight into avian chromosome evolution.</title>
        <authorList>
            <person name="Flamio R. Jr."/>
            <person name="Ramstad K.M."/>
        </authorList>
    </citation>
    <scope>NUCLEOTIDE SEQUENCE [LARGE SCALE GENOMIC DNA]</scope>
    <source>
        <strain evidence="1">JAX WOST 10</strain>
    </source>
</reference>
<gene>
    <name evidence="1" type="ORF">QYF61_017266</name>
</gene>
<proteinExistence type="predicted"/>
<name>A0AAN7S557_MYCAM</name>
<organism evidence="1 2">
    <name type="scientific">Mycteria americana</name>
    <name type="common">Wood stork</name>
    <dbReference type="NCBI Taxonomy" id="33587"/>
    <lineage>
        <taxon>Eukaryota</taxon>
        <taxon>Metazoa</taxon>
        <taxon>Chordata</taxon>
        <taxon>Craniata</taxon>
        <taxon>Vertebrata</taxon>
        <taxon>Euteleostomi</taxon>
        <taxon>Archelosauria</taxon>
        <taxon>Archosauria</taxon>
        <taxon>Dinosauria</taxon>
        <taxon>Saurischia</taxon>
        <taxon>Theropoda</taxon>
        <taxon>Coelurosauria</taxon>
        <taxon>Aves</taxon>
        <taxon>Neognathae</taxon>
        <taxon>Neoaves</taxon>
        <taxon>Aequornithes</taxon>
        <taxon>Ciconiiformes</taxon>
        <taxon>Ciconiidae</taxon>
        <taxon>Mycteria</taxon>
    </lineage>
</organism>
<evidence type="ECO:0000313" key="2">
    <source>
        <dbReference type="Proteomes" id="UP001333110"/>
    </source>
</evidence>
<protein>
    <submittedName>
        <fullName evidence="1">Uncharacterized protein</fullName>
    </submittedName>
</protein>
<evidence type="ECO:0000313" key="1">
    <source>
        <dbReference type="EMBL" id="KAK4818658.1"/>
    </source>
</evidence>
<comment type="caution">
    <text evidence="1">The sequence shown here is derived from an EMBL/GenBank/DDBJ whole genome shotgun (WGS) entry which is preliminary data.</text>
</comment>